<name>A0A2P2L9X2_RHIMU</name>
<sequence length="81" mass="9476">MPSLNDLNKKQKLKTEFLPCRESFPFPEKDQNRTNTFQNCWGFSIYYFCSTSKPQNYRSPQSTKATFSCEMSEEAWAIKGS</sequence>
<accession>A0A2P2L9X2</accession>
<protein>
    <submittedName>
        <fullName evidence="1">Uncharacterized protein</fullName>
    </submittedName>
</protein>
<reference evidence="1" key="1">
    <citation type="submission" date="2018-02" db="EMBL/GenBank/DDBJ databases">
        <title>Rhizophora mucronata_Transcriptome.</title>
        <authorList>
            <person name="Meera S.P."/>
            <person name="Sreeshan A."/>
            <person name="Augustine A."/>
        </authorList>
    </citation>
    <scope>NUCLEOTIDE SEQUENCE</scope>
    <source>
        <tissue evidence="1">Leaf</tissue>
    </source>
</reference>
<proteinExistence type="predicted"/>
<organism evidence="1">
    <name type="scientific">Rhizophora mucronata</name>
    <name type="common">Asiatic mangrove</name>
    <dbReference type="NCBI Taxonomy" id="61149"/>
    <lineage>
        <taxon>Eukaryota</taxon>
        <taxon>Viridiplantae</taxon>
        <taxon>Streptophyta</taxon>
        <taxon>Embryophyta</taxon>
        <taxon>Tracheophyta</taxon>
        <taxon>Spermatophyta</taxon>
        <taxon>Magnoliopsida</taxon>
        <taxon>eudicotyledons</taxon>
        <taxon>Gunneridae</taxon>
        <taxon>Pentapetalae</taxon>
        <taxon>rosids</taxon>
        <taxon>fabids</taxon>
        <taxon>Malpighiales</taxon>
        <taxon>Rhizophoraceae</taxon>
        <taxon>Rhizophora</taxon>
    </lineage>
</organism>
<evidence type="ECO:0000313" key="1">
    <source>
        <dbReference type="EMBL" id="MBX14779.1"/>
    </source>
</evidence>
<dbReference type="EMBL" id="GGEC01034295">
    <property type="protein sequence ID" value="MBX14779.1"/>
    <property type="molecule type" value="Transcribed_RNA"/>
</dbReference>
<dbReference type="AlphaFoldDB" id="A0A2P2L9X2"/>